<organism evidence="1 2">
    <name type="scientific">Saguinus oedipus</name>
    <name type="common">Cotton-top tamarin</name>
    <name type="synonym">Oedipomidas oedipus</name>
    <dbReference type="NCBI Taxonomy" id="9490"/>
    <lineage>
        <taxon>Eukaryota</taxon>
        <taxon>Metazoa</taxon>
        <taxon>Chordata</taxon>
        <taxon>Craniata</taxon>
        <taxon>Vertebrata</taxon>
        <taxon>Euteleostomi</taxon>
        <taxon>Mammalia</taxon>
        <taxon>Eutheria</taxon>
        <taxon>Euarchontoglires</taxon>
        <taxon>Primates</taxon>
        <taxon>Haplorrhini</taxon>
        <taxon>Platyrrhini</taxon>
        <taxon>Cebidae</taxon>
        <taxon>Callitrichinae</taxon>
        <taxon>Saguinus</taxon>
    </lineage>
</organism>
<proteinExistence type="predicted"/>
<gene>
    <name evidence="1" type="ORF">P7K49_039255</name>
</gene>
<sequence length="106" mass="11663">MLVPPLQTSQPTPPEELHTVGYGFTNDGQVGQLGTRINESVLVTHKDNYRAYLQMLVSPLQTSQPTPPERLHTVGSVLTNDGRDYGFFLVYSNENTAITVTVFAAL</sequence>
<evidence type="ECO:0000313" key="1">
    <source>
        <dbReference type="EMBL" id="KAK2084019.1"/>
    </source>
</evidence>
<reference evidence="1 2" key="1">
    <citation type="submission" date="2023-05" db="EMBL/GenBank/DDBJ databases">
        <title>B98-5 Cell Line De Novo Hybrid Assembly: An Optical Mapping Approach.</title>
        <authorList>
            <person name="Kananen K."/>
            <person name="Auerbach J.A."/>
            <person name="Kautto E."/>
            <person name="Blachly J.S."/>
        </authorList>
    </citation>
    <scope>NUCLEOTIDE SEQUENCE [LARGE SCALE GENOMIC DNA]</scope>
    <source>
        <strain evidence="1">B95-8</strain>
        <tissue evidence="1">Cell line</tissue>
    </source>
</reference>
<keyword evidence="2" id="KW-1185">Reference proteome</keyword>
<protein>
    <submittedName>
        <fullName evidence="1">Uncharacterized protein</fullName>
    </submittedName>
</protein>
<accession>A0ABQ9TH02</accession>
<dbReference type="EMBL" id="JASSZA010000023">
    <property type="protein sequence ID" value="KAK2084019.1"/>
    <property type="molecule type" value="Genomic_DNA"/>
</dbReference>
<dbReference type="Proteomes" id="UP001266305">
    <property type="component" value="Unassembled WGS sequence"/>
</dbReference>
<evidence type="ECO:0000313" key="2">
    <source>
        <dbReference type="Proteomes" id="UP001266305"/>
    </source>
</evidence>
<comment type="caution">
    <text evidence="1">The sequence shown here is derived from an EMBL/GenBank/DDBJ whole genome shotgun (WGS) entry which is preliminary data.</text>
</comment>
<name>A0ABQ9TH02_SAGOE</name>